<gene>
    <name evidence="1" type="ORF">T440DRAFT_513838</name>
</gene>
<dbReference type="Proteomes" id="UP000799423">
    <property type="component" value="Unassembled WGS sequence"/>
</dbReference>
<sequence>MASTPPSESISRSLERITTFIQAFPMFEHGGANTREPSFMGGRFLLEDGVYSQRILFEVQRPDNGFNPPPLISLQVQTLLCHIYRMQKLSDEELDTLRLLPEDASKPLIDKFDAHYEAYLLAAFTAITQEKDRYMQGGKWDLGDDFNAKVLDSMFIGVPQGR</sequence>
<reference evidence="1" key="1">
    <citation type="submission" date="2020-01" db="EMBL/GenBank/DDBJ databases">
        <authorList>
            <consortium name="DOE Joint Genome Institute"/>
            <person name="Haridas S."/>
            <person name="Albert R."/>
            <person name="Binder M."/>
            <person name="Bloem J."/>
            <person name="Labutti K."/>
            <person name="Salamov A."/>
            <person name="Andreopoulos B."/>
            <person name="Baker S.E."/>
            <person name="Barry K."/>
            <person name="Bills G."/>
            <person name="Bluhm B.H."/>
            <person name="Cannon C."/>
            <person name="Castanera R."/>
            <person name="Culley D.E."/>
            <person name="Daum C."/>
            <person name="Ezra D."/>
            <person name="Gonzalez J.B."/>
            <person name="Henrissat B."/>
            <person name="Kuo A."/>
            <person name="Liang C."/>
            <person name="Lipzen A."/>
            <person name="Lutzoni F."/>
            <person name="Magnuson J."/>
            <person name="Mondo S."/>
            <person name="Nolan M."/>
            <person name="Ohm R."/>
            <person name="Pangilinan J."/>
            <person name="Park H.-J."/>
            <person name="Ramirez L."/>
            <person name="Alfaro M."/>
            <person name="Sun H."/>
            <person name="Tritt A."/>
            <person name="Yoshinaga Y."/>
            <person name="Zwiers L.-H."/>
            <person name="Turgeon B.G."/>
            <person name="Goodwin S.B."/>
            <person name="Spatafora J.W."/>
            <person name="Crous P.W."/>
            <person name="Grigoriev I.V."/>
        </authorList>
    </citation>
    <scope>NUCLEOTIDE SEQUENCE</scope>
    <source>
        <strain evidence="1">IPT5</strain>
    </source>
</reference>
<evidence type="ECO:0000313" key="2">
    <source>
        <dbReference type="Proteomes" id="UP000799423"/>
    </source>
</evidence>
<proteinExistence type="predicted"/>
<dbReference type="EMBL" id="MU006290">
    <property type="protein sequence ID" value="KAF2855747.1"/>
    <property type="molecule type" value="Genomic_DNA"/>
</dbReference>
<dbReference type="AlphaFoldDB" id="A0A6A7BLR5"/>
<accession>A0A6A7BLR5</accession>
<name>A0A6A7BLR5_9PLEO</name>
<protein>
    <submittedName>
        <fullName evidence="1">Uncharacterized protein</fullName>
    </submittedName>
</protein>
<evidence type="ECO:0000313" key="1">
    <source>
        <dbReference type="EMBL" id="KAF2855747.1"/>
    </source>
</evidence>
<keyword evidence="2" id="KW-1185">Reference proteome</keyword>
<organism evidence="1 2">
    <name type="scientific">Plenodomus tracheiphilus IPT5</name>
    <dbReference type="NCBI Taxonomy" id="1408161"/>
    <lineage>
        <taxon>Eukaryota</taxon>
        <taxon>Fungi</taxon>
        <taxon>Dikarya</taxon>
        <taxon>Ascomycota</taxon>
        <taxon>Pezizomycotina</taxon>
        <taxon>Dothideomycetes</taxon>
        <taxon>Pleosporomycetidae</taxon>
        <taxon>Pleosporales</taxon>
        <taxon>Pleosporineae</taxon>
        <taxon>Leptosphaeriaceae</taxon>
        <taxon>Plenodomus</taxon>
    </lineage>
</organism>